<evidence type="ECO:0000256" key="1">
    <source>
        <dbReference type="SAM" id="MobiDB-lite"/>
    </source>
</evidence>
<accession>A0AA39VGC3</accession>
<reference evidence="2" key="2">
    <citation type="submission" date="2023-06" db="EMBL/GenBank/DDBJ databases">
        <authorList>
            <person name="Swenson N.G."/>
            <person name="Wegrzyn J.L."/>
            <person name="Mcevoy S.L."/>
        </authorList>
    </citation>
    <scope>NUCLEOTIDE SEQUENCE</scope>
    <source>
        <strain evidence="2">NS2018</strain>
        <tissue evidence="2">Leaf</tissue>
    </source>
</reference>
<reference evidence="2" key="1">
    <citation type="journal article" date="2022" name="Plant J.">
        <title>Strategies of tolerance reflected in two North American maple genomes.</title>
        <authorList>
            <person name="McEvoy S.L."/>
            <person name="Sezen U.U."/>
            <person name="Trouern-Trend A."/>
            <person name="McMahon S.M."/>
            <person name="Schaberg P.G."/>
            <person name="Yang J."/>
            <person name="Wegrzyn J.L."/>
            <person name="Swenson N.G."/>
        </authorList>
    </citation>
    <scope>NUCLEOTIDE SEQUENCE</scope>
    <source>
        <strain evidence="2">NS2018</strain>
    </source>
</reference>
<comment type="caution">
    <text evidence="2">The sequence shown here is derived from an EMBL/GenBank/DDBJ whole genome shotgun (WGS) entry which is preliminary data.</text>
</comment>
<dbReference type="Proteomes" id="UP001168877">
    <property type="component" value="Unassembled WGS sequence"/>
</dbReference>
<organism evidence="2 3">
    <name type="scientific">Acer saccharum</name>
    <name type="common">Sugar maple</name>
    <dbReference type="NCBI Taxonomy" id="4024"/>
    <lineage>
        <taxon>Eukaryota</taxon>
        <taxon>Viridiplantae</taxon>
        <taxon>Streptophyta</taxon>
        <taxon>Embryophyta</taxon>
        <taxon>Tracheophyta</taxon>
        <taxon>Spermatophyta</taxon>
        <taxon>Magnoliopsida</taxon>
        <taxon>eudicotyledons</taxon>
        <taxon>Gunneridae</taxon>
        <taxon>Pentapetalae</taxon>
        <taxon>rosids</taxon>
        <taxon>malvids</taxon>
        <taxon>Sapindales</taxon>
        <taxon>Sapindaceae</taxon>
        <taxon>Hippocastanoideae</taxon>
        <taxon>Acereae</taxon>
        <taxon>Acer</taxon>
    </lineage>
</organism>
<dbReference type="AlphaFoldDB" id="A0AA39VGC3"/>
<gene>
    <name evidence="2" type="ORF">LWI29_036476</name>
</gene>
<name>A0AA39VGC3_ACESA</name>
<evidence type="ECO:0000313" key="2">
    <source>
        <dbReference type="EMBL" id="KAK0577648.1"/>
    </source>
</evidence>
<proteinExistence type="predicted"/>
<keyword evidence="3" id="KW-1185">Reference proteome</keyword>
<sequence>MSAPQVVSQGVKAPPARSFHVTQPYHCSQSDHDSVSGYDSERAMKVKPRSFVWKVQGSVNVLIGSQVFLAVVEEAEHVSHSWLSSLLGLVECKSGLNLDGDCFDANLWEEASHVRDRDKLDRRAAKNYHEREKVSEKPAGRSFRSDKEEFKKDGLGDFVREGKKASYKVGKQVHFGSENRTSTFRNPVSIKASQKKGRKVHLSFLEENLYSLWEMGSW</sequence>
<protein>
    <submittedName>
        <fullName evidence="2">Uncharacterized protein</fullName>
    </submittedName>
</protein>
<evidence type="ECO:0000313" key="3">
    <source>
        <dbReference type="Proteomes" id="UP001168877"/>
    </source>
</evidence>
<dbReference type="EMBL" id="JAUESC010000386">
    <property type="protein sequence ID" value="KAK0577648.1"/>
    <property type="molecule type" value="Genomic_DNA"/>
</dbReference>
<feature type="region of interest" description="Disordered" evidence="1">
    <location>
        <begin position="127"/>
        <end position="148"/>
    </location>
</feature>